<dbReference type="OrthoDB" id="3598746at2759"/>
<evidence type="ECO:0000313" key="3">
    <source>
        <dbReference type="Proteomes" id="UP000178912"/>
    </source>
</evidence>
<name>A0A1E1LIS6_9HELO</name>
<gene>
    <name evidence="2" type="ORF">RAG0_14903</name>
</gene>
<dbReference type="AlphaFoldDB" id="A0A1E1LIS6"/>
<feature type="chain" id="PRO_5009447103" evidence="1">
    <location>
        <begin position="19"/>
        <end position="203"/>
    </location>
</feature>
<evidence type="ECO:0000313" key="2">
    <source>
        <dbReference type="EMBL" id="CZT10408.1"/>
    </source>
</evidence>
<evidence type="ECO:0000256" key="1">
    <source>
        <dbReference type="SAM" id="SignalP"/>
    </source>
</evidence>
<sequence length="203" mass="21829">MKLSLTLLLTLFSALALTAPSPSIEARGCSCHKVGDEYTIPSSPPPLPSLSPSILPFTLPRTAKKIKTSADKNLKRSVCGGSTCPRDLALSATDELMKRGCSCHRVGSEYFKLNPLDHLHHPPSTIHHPPSTILHLATNAFNGLISNVLSRNIRTDHARDYSHLIRAKTHILAICCGWAGEERTGSGFVAECGVSEEAQGGLE</sequence>
<organism evidence="2 3">
    <name type="scientific">Rhynchosporium agropyri</name>
    <dbReference type="NCBI Taxonomy" id="914238"/>
    <lineage>
        <taxon>Eukaryota</taxon>
        <taxon>Fungi</taxon>
        <taxon>Dikarya</taxon>
        <taxon>Ascomycota</taxon>
        <taxon>Pezizomycotina</taxon>
        <taxon>Leotiomycetes</taxon>
        <taxon>Helotiales</taxon>
        <taxon>Ploettnerulaceae</taxon>
        <taxon>Rhynchosporium</taxon>
    </lineage>
</organism>
<feature type="signal peptide" evidence="1">
    <location>
        <begin position="1"/>
        <end position="18"/>
    </location>
</feature>
<reference evidence="3" key="1">
    <citation type="submission" date="2016-03" db="EMBL/GenBank/DDBJ databases">
        <authorList>
            <person name="Guldener U."/>
        </authorList>
    </citation>
    <scope>NUCLEOTIDE SEQUENCE [LARGE SCALE GENOMIC DNA]</scope>
    <source>
        <strain evidence="3">04CH-RAC-A.6.1</strain>
    </source>
</reference>
<protein>
    <submittedName>
        <fullName evidence="2">Uncharacterized protein</fullName>
    </submittedName>
</protein>
<keyword evidence="3" id="KW-1185">Reference proteome</keyword>
<proteinExistence type="predicted"/>
<dbReference type="EMBL" id="FJUX01000127">
    <property type="protein sequence ID" value="CZT10408.1"/>
    <property type="molecule type" value="Genomic_DNA"/>
</dbReference>
<accession>A0A1E1LIS6</accession>
<keyword evidence="1" id="KW-0732">Signal</keyword>
<dbReference type="Proteomes" id="UP000178912">
    <property type="component" value="Unassembled WGS sequence"/>
</dbReference>